<proteinExistence type="predicted"/>
<protein>
    <recommendedName>
        <fullName evidence="3">Phosphate acetyltransferase</fullName>
    </recommendedName>
</protein>
<sequence length="64" mass="7292">MKPLDRILTAARANPRHIILPEGRDPRVAVLADARLRRSRALHPHMESRMIYACHGHKTDVTTT</sequence>
<name>A0ABS1SAN3_9RHOB</name>
<dbReference type="RefSeq" id="WP_202380370.1">
    <property type="nucleotide sequence ID" value="NZ_JAESHT010000045.1"/>
</dbReference>
<reference evidence="1 2" key="1">
    <citation type="submission" date="2021-01" db="EMBL/GenBank/DDBJ databases">
        <title>011410 draft genome.</title>
        <authorList>
            <person name="Lang L."/>
        </authorList>
    </citation>
    <scope>NUCLEOTIDE SEQUENCE [LARGE SCALE GENOMIC DNA]</scope>
    <source>
        <strain evidence="1 2">KCTC 42845</strain>
    </source>
</reference>
<dbReference type="Proteomes" id="UP000644749">
    <property type="component" value="Unassembled WGS sequence"/>
</dbReference>
<evidence type="ECO:0000313" key="2">
    <source>
        <dbReference type="Proteomes" id="UP000644749"/>
    </source>
</evidence>
<dbReference type="EMBL" id="JAESHT010000045">
    <property type="protein sequence ID" value="MBL3675748.1"/>
    <property type="molecule type" value="Genomic_DNA"/>
</dbReference>
<organism evidence="1 2">
    <name type="scientific">Paracoccus aerius</name>
    <dbReference type="NCBI Taxonomy" id="1915382"/>
    <lineage>
        <taxon>Bacteria</taxon>
        <taxon>Pseudomonadati</taxon>
        <taxon>Pseudomonadota</taxon>
        <taxon>Alphaproteobacteria</taxon>
        <taxon>Rhodobacterales</taxon>
        <taxon>Paracoccaceae</taxon>
        <taxon>Paracoccus</taxon>
    </lineage>
</organism>
<evidence type="ECO:0000313" key="1">
    <source>
        <dbReference type="EMBL" id="MBL3675748.1"/>
    </source>
</evidence>
<comment type="caution">
    <text evidence="1">The sequence shown here is derived from an EMBL/GenBank/DDBJ whole genome shotgun (WGS) entry which is preliminary data.</text>
</comment>
<accession>A0ABS1SAN3</accession>
<keyword evidence="2" id="KW-1185">Reference proteome</keyword>
<evidence type="ECO:0008006" key="3">
    <source>
        <dbReference type="Google" id="ProtNLM"/>
    </source>
</evidence>
<gene>
    <name evidence="1" type="ORF">JL111_20015</name>
</gene>